<dbReference type="Proteomes" id="UP001595945">
    <property type="component" value="Unassembled WGS sequence"/>
</dbReference>
<comment type="caution">
    <text evidence="2">The sequence shown here is derived from an EMBL/GenBank/DDBJ whole genome shotgun (WGS) entry which is preliminary data.</text>
</comment>
<feature type="region of interest" description="Disordered" evidence="1">
    <location>
        <begin position="1"/>
        <end position="80"/>
    </location>
</feature>
<gene>
    <name evidence="2" type="ORF">ACFO9K_15235</name>
</gene>
<keyword evidence="3" id="KW-1185">Reference proteome</keyword>
<evidence type="ECO:0000313" key="3">
    <source>
        <dbReference type="Proteomes" id="UP001595945"/>
    </source>
</evidence>
<dbReference type="GeneID" id="73043668"/>
<protein>
    <submittedName>
        <fullName evidence="2">Uncharacterized protein</fullName>
    </submittedName>
</protein>
<accession>A0ABD5Q4K4</accession>
<evidence type="ECO:0000313" key="2">
    <source>
        <dbReference type="EMBL" id="MFC4825611.1"/>
    </source>
</evidence>
<proteinExistence type="predicted"/>
<dbReference type="AlphaFoldDB" id="A0ABD5Q4K4"/>
<name>A0ABD5Q4K4_9EURY</name>
<organism evidence="2 3">
    <name type="scientific">Halorussus aquaticus</name>
    <dbReference type="NCBI Taxonomy" id="2953748"/>
    <lineage>
        <taxon>Archaea</taxon>
        <taxon>Methanobacteriati</taxon>
        <taxon>Methanobacteriota</taxon>
        <taxon>Stenosarchaea group</taxon>
        <taxon>Halobacteria</taxon>
        <taxon>Halobacteriales</taxon>
        <taxon>Haladaptataceae</taxon>
        <taxon>Halorussus</taxon>
    </lineage>
</organism>
<feature type="compositionally biased region" description="Basic and acidic residues" evidence="1">
    <location>
        <begin position="39"/>
        <end position="49"/>
    </location>
</feature>
<feature type="compositionally biased region" description="Low complexity" evidence="1">
    <location>
        <begin position="13"/>
        <end position="27"/>
    </location>
</feature>
<evidence type="ECO:0000256" key="1">
    <source>
        <dbReference type="SAM" id="MobiDB-lite"/>
    </source>
</evidence>
<sequence length="197" mass="20946">MTVGLGIGDSRVSAFSPTSAPSDSSGSVTRATESACETPEDRPRTERRAATRPNSAAADPLSMPDYDRLGGASVSGDSQELPVPQKAVNLELVKSGGEAYWGVREADGAVIVSQLYDPIQDDPGIRFLTSTAIPDDSRQLRVPDAVYDHWDDVADGGTAVAGGDRLEFVTTEEMAENEQMMLLPEWQVDDVIGGDDS</sequence>
<reference evidence="2 3" key="1">
    <citation type="journal article" date="2019" name="Int. J. Syst. Evol. Microbiol.">
        <title>The Global Catalogue of Microorganisms (GCM) 10K type strain sequencing project: providing services to taxonomists for standard genome sequencing and annotation.</title>
        <authorList>
            <consortium name="The Broad Institute Genomics Platform"/>
            <consortium name="The Broad Institute Genome Sequencing Center for Infectious Disease"/>
            <person name="Wu L."/>
            <person name="Ma J."/>
        </authorList>
    </citation>
    <scope>NUCLEOTIDE SEQUENCE [LARGE SCALE GENOMIC DNA]</scope>
    <source>
        <strain evidence="2 3">XZYJ18</strain>
    </source>
</reference>
<dbReference type="EMBL" id="JBHSHT010000002">
    <property type="protein sequence ID" value="MFC4825611.1"/>
    <property type="molecule type" value="Genomic_DNA"/>
</dbReference>
<dbReference type="RefSeq" id="WP_254268739.1">
    <property type="nucleotide sequence ID" value="NZ_CP100400.1"/>
</dbReference>